<dbReference type="EMBL" id="CASHSV030000024">
    <property type="protein sequence ID" value="CAJ2641505.1"/>
    <property type="molecule type" value="Genomic_DNA"/>
</dbReference>
<keyword evidence="2" id="KW-1185">Reference proteome</keyword>
<gene>
    <name evidence="1" type="ORF">MILVUS5_LOCUS11148</name>
</gene>
<evidence type="ECO:0000313" key="1">
    <source>
        <dbReference type="EMBL" id="CAJ2641505.1"/>
    </source>
</evidence>
<sequence>MTINGDGKGSLPIKHEGTAVKDVDSSDIDELKNLVHNKLVITEARLQKPPKTKKRKLAKSRFRGSKISSEYDTITIISFDDDDIDIMEHSTSKYNVNNVIFISSDDDEIDETKESTKDNNA</sequence>
<comment type="caution">
    <text evidence="1">The sequence shown here is derived from an EMBL/GenBank/DDBJ whole genome shotgun (WGS) entry which is preliminary data.</text>
</comment>
<evidence type="ECO:0000313" key="2">
    <source>
        <dbReference type="Proteomes" id="UP001177021"/>
    </source>
</evidence>
<organism evidence="1 2">
    <name type="scientific">Trifolium pratense</name>
    <name type="common">Red clover</name>
    <dbReference type="NCBI Taxonomy" id="57577"/>
    <lineage>
        <taxon>Eukaryota</taxon>
        <taxon>Viridiplantae</taxon>
        <taxon>Streptophyta</taxon>
        <taxon>Embryophyta</taxon>
        <taxon>Tracheophyta</taxon>
        <taxon>Spermatophyta</taxon>
        <taxon>Magnoliopsida</taxon>
        <taxon>eudicotyledons</taxon>
        <taxon>Gunneridae</taxon>
        <taxon>Pentapetalae</taxon>
        <taxon>rosids</taxon>
        <taxon>fabids</taxon>
        <taxon>Fabales</taxon>
        <taxon>Fabaceae</taxon>
        <taxon>Papilionoideae</taxon>
        <taxon>50 kb inversion clade</taxon>
        <taxon>NPAAA clade</taxon>
        <taxon>Hologalegina</taxon>
        <taxon>IRL clade</taxon>
        <taxon>Trifolieae</taxon>
        <taxon>Trifolium</taxon>
    </lineage>
</organism>
<reference evidence="1" key="1">
    <citation type="submission" date="2023-10" db="EMBL/GenBank/DDBJ databases">
        <authorList>
            <person name="Rodriguez Cubillos JULIANA M."/>
            <person name="De Vega J."/>
        </authorList>
    </citation>
    <scope>NUCLEOTIDE SEQUENCE</scope>
</reference>
<accession>A0ACB0JBL2</accession>
<proteinExistence type="predicted"/>
<dbReference type="Proteomes" id="UP001177021">
    <property type="component" value="Unassembled WGS sequence"/>
</dbReference>
<protein>
    <submittedName>
        <fullName evidence="1">Uncharacterized protein</fullName>
    </submittedName>
</protein>
<name>A0ACB0JBL2_TRIPR</name>